<reference evidence="3 4" key="1">
    <citation type="journal article" date="2021" name="MBio">
        <title>A New Model Trypanosomatid, Novymonas esmeraldas: Genomic Perception of Its 'Candidatus Pandoraea novymonadis' Endosymbiont.</title>
        <authorList>
            <person name="Zakharova A."/>
            <person name="Saura A."/>
            <person name="Butenko A."/>
            <person name="Podesvova L."/>
            <person name="Warmusova S."/>
            <person name="Kostygov A.Y."/>
            <person name="Nenarokova A."/>
            <person name="Lukes J."/>
            <person name="Opperdoes F.R."/>
            <person name="Yurchenko V."/>
        </authorList>
    </citation>
    <scope>NUCLEOTIDE SEQUENCE [LARGE SCALE GENOMIC DNA]</scope>
    <source>
        <strain evidence="3 4">E262AT.01</strain>
    </source>
</reference>
<feature type="coiled-coil region" evidence="1">
    <location>
        <begin position="817"/>
        <end position="844"/>
    </location>
</feature>
<keyword evidence="4" id="KW-1185">Reference proteome</keyword>
<feature type="region of interest" description="Disordered" evidence="2">
    <location>
        <begin position="1"/>
        <end position="21"/>
    </location>
</feature>
<protein>
    <submittedName>
        <fullName evidence="3">Uncharacterized protein</fullName>
    </submittedName>
</protein>
<name>A0AAW0F5J2_9TRYP</name>
<evidence type="ECO:0000313" key="4">
    <source>
        <dbReference type="Proteomes" id="UP001430356"/>
    </source>
</evidence>
<comment type="caution">
    <text evidence="3">The sequence shown here is derived from an EMBL/GenBank/DDBJ whole genome shotgun (WGS) entry which is preliminary data.</text>
</comment>
<evidence type="ECO:0000256" key="2">
    <source>
        <dbReference type="SAM" id="MobiDB-lite"/>
    </source>
</evidence>
<gene>
    <name evidence="3" type="ORF">NESM_000096100</name>
</gene>
<dbReference type="EMBL" id="JAECZO010000005">
    <property type="protein sequence ID" value="KAK7200418.1"/>
    <property type="molecule type" value="Genomic_DNA"/>
</dbReference>
<feature type="compositionally biased region" description="Gly residues" evidence="2">
    <location>
        <begin position="344"/>
        <end position="354"/>
    </location>
</feature>
<feature type="region of interest" description="Disordered" evidence="2">
    <location>
        <begin position="105"/>
        <end position="131"/>
    </location>
</feature>
<accession>A0AAW0F5J2</accession>
<keyword evidence="1" id="KW-0175">Coiled coil</keyword>
<organism evidence="3 4">
    <name type="scientific">Novymonas esmeraldas</name>
    <dbReference type="NCBI Taxonomy" id="1808958"/>
    <lineage>
        <taxon>Eukaryota</taxon>
        <taxon>Discoba</taxon>
        <taxon>Euglenozoa</taxon>
        <taxon>Kinetoplastea</taxon>
        <taxon>Metakinetoplastina</taxon>
        <taxon>Trypanosomatida</taxon>
        <taxon>Trypanosomatidae</taxon>
        <taxon>Novymonas</taxon>
    </lineage>
</organism>
<dbReference type="AlphaFoldDB" id="A0AAW0F5J2"/>
<dbReference type="Proteomes" id="UP001430356">
    <property type="component" value="Unassembled WGS sequence"/>
</dbReference>
<evidence type="ECO:0000313" key="3">
    <source>
        <dbReference type="EMBL" id="KAK7200418.1"/>
    </source>
</evidence>
<feature type="coiled-coil region" evidence="1">
    <location>
        <begin position="182"/>
        <end position="325"/>
    </location>
</feature>
<feature type="coiled-coil region" evidence="1">
    <location>
        <begin position="373"/>
        <end position="469"/>
    </location>
</feature>
<sequence length="846" mass="89106">MSSTPVSPSKQSSAAAAAPATSGDAAEAVTAAVGYSSSIVQLPPTVPELIVCLEQQHKRCVQLAGSLERVRAEAARLSAGSVGTSAEGRYTALASLAAADGGSIMAGGSPGGARTTTAPPSPSPPTRPSGGVVRGAVLTGTVVSATAAAAPASSAPVRATAVVATAQPPSRAPSTATTTSTAAAAMEEVAELRVRAAALEATQRLLTDAREELSAVRTARAAEQSRLEAALADAAELRQAITAGAAATSSPSQECGDVAPAGAATLELRLSQLQSRCAESEAHARAAQRQSESTTYAQTRLQERVAALTQEKAFLEEKNTHLEGQLQRLLMSAMETAAPRHTASGGGGGGGSSSGGATSTAAPRLTASEAYQKEALEKQIGDLRTMTDKLNRDAQRQAARRVRAEEVAQGLQKENAELKAAALQYRRQVNESELELERAITRKEEDERLRQLERDANRLRSALRDLTDHHEREKMSWEVQQLQWTRRARVHEAAEKQLLKRLVSYQVREAVWQQCRHGAAQRGRAPVAAAAASAPSGCTANGARKSAAASATAATAAPAPAAARGGQAAPPPSAAAAGPVVLGAAADAATLVDRERQLEELRHTFDRRVALVEAQRTVEAQQLLALNKELRQALSVSQEELMQKTRLLEAVQRRPPPLAAAVVPLTPSLATPATLSHGSSVSGGWRDTATALVCRGEGGEEGPAASADDVGDIDAFASAHTPMAAVPRLVTEIERRYDPERMSTWEAVQVENEALLDRLTTMQEEKWRLTSMIEDLQRQCGALKGELRRNASTMNQLLAAGVLTPAAVSRGGDEGRLRALQCMLQETLQAKFELEERLQEATQQRR</sequence>
<feature type="region of interest" description="Disordered" evidence="2">
    <location>
        <begin position="338"/>
        <end position="362"/>
    </location>
</feature>
<proteinExistence type="predicted"/>
<evidence type="ECO:0000256" key="1">
    <source>
        <dbReference type="SAM" id="Coils"/>
    </source>
</evidence>